<dbReference type="Proteomes" id="UP001152797">
    <property type="component" value="Unassembled WGS sequence"/>
</dbReference>
<dbReference type="EMBL" id="CAMXCT020002513">
    <property type="protein sequence ID" value="CAL1152005.1"/>
    <property type="molecule type" value="Genomic_DNA"/>
</dbReference>
<dbReference type="CDD" id="cd20289">
    <property type="entry name" value="cupin_ADO"/>
    <property type="match status" value="1"/>
</dbReference>
<evidence type="ECO:0000313" key="8">
    <source>
        <dbReference type="EMBL" id="CAL4785942.1"/>
    </source>
</evidence>
<keyword evidence="9" id="KW-1185">Reference proteome</keyword>
<evidence type="ECO:0000313" key="7">
    <source>
        <dbReference type="EMBL" id="CAL1152005.1"/>
    </source>
</evidence>
<gene>
    <name evidence="6" type="ORF">C1SCF055_LOCUS24909</name>
</gene>
<dbReference type="InterPro" id="IPR014710">
    <property type="entry name" value="RmlC-like_jellyroll"/>
</dbReference>
<proteinExistence type="predicted"/>
<reference evidence="7" key="2">
    <citation type="submission" date="2024-04" db="EMBL/GenBank/DDBJ databases">
        <authorList>
            <person name="Chen Y."/>
            <person name="Shah S."/>
            <person name="Dougan E. K."/>
            <person name="Thang M."/>
            <person name="Chan C."/>
        </authorList>
    </citation>
    <scope>NUCLEOTIDE SEQUENCE [LARGE SCALE GENOMIC DNA]</scope>
</reference>
<keyword evidence="3" id="KW-0408">Iron</keyword>
<dbReference type="InterPro" id="IPR011051">
    <property type="entry name" value="RmlC_Cupin_sf"/>
</dbReference>
<dbReference type="GO" id="GO:0016702">
    <property type="term" value="F:oxidoreductase activity, acting on single donors with incorporation of molecular oxygen, incorporation of two atoms of oxygen"/>
    <property type="evidence" value="ECO:0007669"/>
    <property type="project" value="InterPro"/>
</dbReference>
<dbReference type="PANTHER" id="PTHR22966">
    <property type="entry name" value="2-AMINOETHANETHIOL DIOXYGENASE"/>
    <property type="match status" value="1"/>
</dbReference>
<evidence type="ECO:0000256" key="2">
    <source>
        <dbReference type="ARBA" id="ARBA00023002"/>
    </source>
</evidence>
<dbReference type="SUPFAM" id="SSF47473">
    <property type="entry name" value="EF-hand"/>
    <property type="match status" value="1"/>
</dbReference>
<evidence type="ECO:0000256" key="1">
    <source>
        <dbReference type="ARBA" id="ARBA00022723"/>
    </source>
</evidence>
<dbReference type="OrthoDB" id="271433at2759"/>
<dbReference type="SUPFAM" id="SSF51182">
    <property type="entry name" value="RmlC-like cupins"/>
    <property type="match status" value="1"/>
</dbReference>
<feature type="domain" description="EF-hand" evidence="5">
    <location>
        <begin position="61"/>
        <end position="96"/>
    </location>
</feature>
<evidence type="ECO:0000256" key="3">
    <source>
        <dbReference type="ARBA" id="ARBA00023004"/>
    </source>
</evidence>
<keyword evidence="1" id="KW-0479">Metal-binding</keyword>
<protein>
    <submittedName>
        <fullName evidence="8">Plant cysteine oxidase 3 (AtPCO3) (NIFS-lik e protein 2) (NifS2)</fullName>
    </submittedName>
</protein>
<feature type="compositionally biased region" description="Basic and acidic residues" evidence="4">
    <location>
        <begin position="230"/>
        <end position="253"/>
    </location>
</feature>
<feature type="region of interest" description="Disordered" evidence="4">
    <location>
        <begin position="218"/>
        <end position="253"/>
    </location>
</feature>
<accession>A0A9P1G5J8</accession>
<comment type="caution">
    <text evidence="6">The sequence shown here is derived from an EMBL/GenBank/DDBJ whole genome shotgun (WGS) entry which is preliminary data.</text>
</comment>
<dbReference type="InterPro" id="IPR012864">
    <property type="entry name" value="PCO/ADO"/>
</dbReference>
<dbReference type="InterPro" id="IPR011992">
    <property type="entry name" value="EF-hand-dom_pair"/>
</dbReference>
<evidence type="ECO:0000313" key="9">
    <source>
        <dbReference type="Proteomes" id="UP001152797"/>
    </source>
</evidence>
<dbReference type="InterPro" id="IPR002048">
    <property type="entry name" value="EF_hand_dom"/>
</dbReference>
<evidence type="ECO:0000256" key="4">
    <source>
        <dbReference type="SAM" id="MobiDB-lite"/>
    </source>
</evidence>
<organism evidence="6">
    <name type="scientific">Cladocopium goreaui</name>
    <dbReference type="NCBI Taxonomy" id="2562237"/>
    <lineage>
        <taxon>Eukaryota</taxon>
        <taxon>Sar</taxon>
        <taxon>Alveolata</taxon>
        <taxon>Dinophyceae</taxon>
        <taxon>Suessiales</taxon>
        <taxon>Symbiodiniaceae</taxon>
        <taxon>Cladocopium</taxon>
    </lineage>
</organism>
<reference evidence="6" key="1">
    <citation type="submission" date="2022-10" db="EMBL/GenBank/DDBJ databases">
        <authorList>
            <person name="Chen Y."/>
            <person name="Dougan E. K."/>
            <person name="Chan C."/>
            <person name="Rhodes N."/>
            <person name="Thang M."/>
        </authorList>
    </citation>
    <scope>NUCLEOTIDE SEQUENCE</scope>
</reference>
<dbReference type="EMBL" id="CAMXCT030002513">
    <property type="protein sequence ID" value="CAL4785942.1"/>
    <property type="molecule type" value="Genomic_DNA"/>
</dbReference>
<evidence type="ECO:0000259" key="5">
    <source>
        <dbReference type="PROSITE" id="PS50222"/>
    </source>
</evidence>
<evidence type="ECO:0000313" key="6">
    <source>
        <dbReference type="EMBL" id="CAI3998630.1"/>
    </source>
</evidence>
<name>A0A9P1G5J8_9DINO</name>
<dbReference type="Gene3D" id="2.60.120.10">
    <property type="entry name" value="Jelly Rolls"/>
    <property type="match status" value="1"/>
</dbReference>
<sequence length="640" mass="72486">MLQRSNGTFSCEVHSFPRSDGVIPPGPFLREEVLFAFYVLFVVIGVQRACELSRLDRDLVSFTAEMKSIFEEVDIEGTGCIDWEQFRSFIHNEHVQAYFATQQLDTSDARELFNLLDQDGDDEAKSSDVATLLRENKTRGDVTRLGDWAGLFEPIIRSVPDRKFNNKSMKAIRKVEDRLAAICTGFQGLGIDSRRSPLDGFSNQLSLLLHGSSMQQFSKSSKMHAASSPDHARSPGKRERRTPHARERREEGRSDPWMCHCHTKMLGIQAKSESEEWHLGAVGYRLSKGSVPRAVRWLKSQVYGEPSAQTHWPPADGVWKNHKVTIQQGLDRKDNGGADQRLREVAQLPAPGQPSCALAVNTRNAARCIANSLTVDPDAETNDLAWRNQMQWQLVTNPQNHDAAAGTLDNPPRTHWSKCIDTPTPLKGEVVTKQHGGWLLNQERPNMLAMPSDLQQKILLAVDQLQADDLGVGPEILQHPGLKVGYIDVEQTPEYTLCMFAIKKGAHIPLHDHPQMYVFGRLLFGVMRVVSFDLEDIIDKGTRRNPRRQWARVRSIEVHGPDSRSYSLAPDTGNLHYLEAMEDCCFFDVVTPPYNSEQGRECTYYQPQIDLSNAVAGERYEIQQHWPENFYTEPLRYKSR</sequence>
<dbReference type="PROSITE" id="PS50222">
    <property type="entry name" value="EF_HAND_2"/>
    <property type="match status" value="1"/>
</dbReference>
<dbReference type="Gene3D" id="1.10.238.10">
    <property type="entry name" value="EF-hand"/>
    <property type="match status" value="1"/>
</dbReference>
<keyword evidence="2" id="KW-0560">Oxidoreductase</keyword>
<dbReference type="AlphaFoldDB" id="A0A9P1G5J8"/>
<dbReference type="PANTHER" id="PTHR22966:SF61">
    <property type="entry name" value="2-AMINOETHANETHIOL DIOXYGENASE"/>
    <property type="match status" value="1"/>
</dbReference>
<dbReference type="GO" id="GO:0005509">
    <property type="term" value="F:calcium ion binding"/>
    <property type="evidence" value="ECO:0007669"/>
    <property type="project" value="InterPro"/>
</dbReference>
<dbReference type="EMBL" id="CAMXCT010002513">
    <property type="protein sequence ID" value="CAI3998630.1"/>
    <property type="molecule type" value="Genomic_DNA"/>
</dbReference>
<dbReference type="Pfam" id="PF07847">
    <property type="entry name" value="PCO_ADO"/>
    <property type="match status" value="1"/>
</dbReference>